<proteinExistence type="predicted"/>
<dbReference type="SUPFAM" id="SSF56019">
    <property type="entry name" value="The spindle assembly checkpoint protein mad2"/>
    <property type="match status" value="1"/>
</dbReference>
<dbReference type="Pfam" id="PF18173">
    <property type="entry name" value="bacHORMA_2"/>
    <property type="match status" value="1"/>
</dbReference>
<organism evidence="2 3">
    <name type="scientific">Falsigemmobacter faecalis</name>
    <dbReference type="NCBI Taxonomy" id="2488730"/>
    <lineage>
        <taxon>Bacteria</taxon>
        <taxon>Pseudomonadati</taxon>
        <taxon>Pseudomonadota</taxon>
        <taxon>Alphaproteobacteria</taxon>
        <taxon>Rhodobacterales</taxon>
        <taxon>Paracoccaceae</taxon>
        <taxon>Falsigemmobacter</taxon>
    </lineage>
</organism>
<evidence type="ECO:0000259" key="1">
    <source>
        <dbReference type="Pfam" id="PF18173"/>
    </source>
</evidence>
<evidence type="ECO:0000313" key="2">
    <source>
        <dbReference type="EMBL" id="RRH74468.1"/>
    </source>
</evidence>
<dbReference type="EMBL" id="RRAZ01000013">
    <property type="protein sequence ID" value="RRH74468.1"/>
    <property type="molecule type" value="Genomic_DNA"/>
</dbReference>
<dbReference type="AlphaFoldDB" id="A0A3P3DP94"/>
<accession>A0A3P3DP94</accession>
<gene>
    <name evidence="2" type="ORF">EG244_10310</name>
</gene>
<feature type="domain" description="Bacterial HORMA" evidence="1">
    <location>
        <begin position="1"/>
        <end position="166"/>
    </location>
</feature>
<reference evidence="2 3" key="1">
    <citation type="submission" date="2018-11" db="EMBL/GenBank/DDBJ databases">
        <title>Gemmobacter sp. nov., YIM 102744-1 draft genome.</title>
        <authorList>
            <person name="Li G."/>
            <person name="Jiang Y."/>
        </authorList>
    </citation>
    <scope>NUCLEOTIDE SEQUENCE [LARGE SCALE GENOMIC DNA]</scope>
    <source>
        <strain evidence="2 3">YIM 102744-1</strain>
    </source>
</reference>
<dbReference type="OrthoDB" id="7836191at2"/>
<comment type="caution">
    <text evidence="2">The sequence shown here is derived from an EMBL/GenBank/DDBJ whole genome shotgun (WGS) entry which is preliminary data.</text>
</comment>
<name>A0A3P3DP94_9RHOB</name>
<dbReference type="Proteomes" id="UP000282125">
    <property type="component" value="Unassembled WGS sequence"/>
</dbReference>
<dbReference type="InterPro" id="IPR036570">
    <property type="entry name" value="HORMA_dom_sf"/>
</dbReference>
<dbReference type="InterPro" id="IPR040649">
    <property type="entry name" value="Bact_HORMA"/>
</dbReference>
<sequence>MSTVSVNTYTHSATYLADNMLKSVKDIIVLSGLDPTTFVGDWEFYKTGMRTWLQSGHLEKVVLEVFDPVTDALIVRWDIEVAYGWSANGDGSFWTDTDQLRYAIKKSGIHQSRLRYRFIVTRAAGFGEVAGWAPATLRSTDGMVRQSLGTTVEHNGLGASTSYYRRS</sequence>
<protein>
    <submittedName>
        <fullName evidence="2">HORMA domain containing protein</fullName>
    </submittedName>
</protein>
<keyword evidence="3" id="KW-1185">Reference proteome</keyword>
<dbReference type="RefSeq" id="WP_124964923.1">
    <property type="nucleotide sequence ID" value="NZ_RRAZ01000013.1"/>
</dbReference>
<evidence type="ECO:0000313" key="3">
    <source>
        <dbReference type="Proteomes" id="UP000282125"/>
    </source>
</evidence>